<comment type="caution">
    <text evidence="3">The sequence shown here is derived from an EMBL/GenBank/DDBJ whole genome shotgun (WGS) entry which is preliminary data.</text>
</comment>
<feature type="signal peptide" evidence="2">
    <location>
        <begin position="1"/>
        <end position="19"/>
    </location>
</feature>
<evidence type="ECO:0000313" key="3">
    <source>
        <dbReference type="EMBL" id="KAL0064800.1"/>
    </source>
</evidence>
<dbReference type="CDD" id="cd01846">
    <property type="entry name" value="fatty_acyltransferase_like"/>
    <property type="match status" value="1"/>
</dbReference>
<dbReference type="Pfam" id="PF00657">
    <property type="entry name" value="Lipase_GDSL"/>
    <property type="match status" value="1"/>
</dbReference>
<gene>
    <name evidence="3" type="ORF">AAF712_008197</name>
</gene>
<dbReference type="PANTHER" id="PTHR45648">
    <property type="entry name" value="GDSL LIPASE/ACYLHYDROLASE FAMILY PROTEIN (AFU_ORTHOLOGUE AFUA_4G14700)"/>
    <property type="match status" value="1"/>
</dbReference>
<keyword evidence="1" id="KW-0378">Hydrolase</keyword>
<evidence type="ECO:0000256" key="1">
    <source>
        <dbReference type="ARBA" id="ARBA00022801"/>
    </source>
</evidence>
<dbReference type="PANTHER" id="PTHR45648:SF85">
    <property type="entry name" value="A, PUTATIVE (AFU_ORTHOLOGUE AFUA_2G10760)-RELATED"/>
    <property type="match status" value="1"/>
</dbReference>
<organism evidence="3 4">
    <name type="scientific">Marasmius tenuissimus</name>
    <dbReference type="NCBI Taxonomy" id="585030"/>
    <lineage>
        <taxon>Eukaryota</taxon>
        <taxon>Fungi</taxon>
        <taxon>Dikarya</taxon>
        <taxon>Basidiomycota</taxon>
        <taxon>Agaricomycotina</taxon>
        <taxon>Agaricomycetes</taxon>
        <taxon>Agaricomycetidae</taxon>
        <taxon>Agaricales</taxon>
        <taxon>Marasmiineae</taxon>
        <taxon>Marasmiaceae</taxon>
        <taxon>Marasmius</taxon>
    </lineage>
</organism>
<dbReference type="SUPFAM" id="SSF52266">
    <property type="entry name" value="SGNH hydrolase"/>
    <property type="match status" value="1"/>
</dbReference>
<accession>A0ABR2ZT12</accession>
<protein>
    <recommendedName>
        <fullName evidence="5">Carbohydrate esterase family 16 protein</fullName>
    </recommendedName>
</protein>
<dbReference type="InterPro" id="IPR001087">
    <property type="entry name" value="GDSL"/>
</dbReference>
<evidence type="ECO:0008006" key="5">
    <source>
        <dbReference type="Google" id="ProtNLM"/>
    </source>
</evidence>
<dbReference type="InterPro" id="IPR036514">
    <property type="entry name" value="SGNH_hydro_sf"/>
</dbReference>
<reference evidence="3 4" key="1">
    <citation type="submission" date="2024-05" db="EMBL/GenBank/DDBJ databases">
        <title>A draft genome resource for the thread blight pathogen Marasmius tenuissimus strain MS-2.</title>
        <authorList>
            <person name="Yulfo-Soto G.E."/>
            <person name="Baruah I.K."/>
            <person name="Amoako-Attah I."/>
            <person name="Bukari Y."/>
            <person name="Meinhardt L.W."/>
            <person name="Bailey B.A."/>
            <person name="Cohen S.P."/>
        </authorList>
    </citation>
    <scope>NUCLEOTIDE SEQUENCE [LARGE SCALE GENOMIC DNA]</scope>
    <source>
        <strain evidence="3 4">MS-2</strain>
    </source>
</reference>
<dbReference type="InterPro" id="IPR051058">
    <property type="entry name" value="GDSL_Est/Lipase"/>
</dbReference>
<keyword evidence="4" id="KW-1185">Reference proteome</keyword>
<dbReference type="EMBL" id="JBBXMP010000056">
    <property type="protein sequence ID" value="KAL0064800.1"/>
    <property type="molecule type" value="Genomic_DNA"/>
</dbReference>
<name>A0ABR2ZT12_9AGAR</name>
<evidence type="ECO:0000256" key="2">
    <source>
        <dbReference type="SAM" id="SignalP"/>
    </source>
</evidence>
<dbReference type="Gene3D" id="3.40.50.1110">
    <property type="entry name" value="SGNH hydrolase"/>
    <property type="match status" value="1"/>
</dbReference>
<proteinExistence type="predicted"/>
<sequence length="320" mass="35822">MLSFLSFTLLALSFQLVYTDKSTPAKPNAFDLDSIKYFYAFGDSYTFVQGTAGHANFSFIGDALEPDFTPAELTTNNIIPRNTSSEGSNWVEFLSGCFQGLPSECKTQLWDFAFAGADVDAALLPRHHDYTLQLVEQVDQWIQYASDVIPHPDNETLTAWWIGINDTGDSFGNSSIPDFRAFWEKEMASYFNAVQLAYNAGLTTHLFLNVPPGERSPSWVGRPDAPQVRSHINLFNEVMDEYRDRFAKQNPGATVMFFDANAWFNSVLDDPARFGFTNVTGSNTSPDPQGFFWYNAGHPTEAVHRLLAEAIRAQLQGDDL</sequence>
<dbReference type="Proteomes" id="UP001437256">
    <property type="component" value="Unassembled WGS sequence"/>
</dbReference>
<feature type="chain" id="PRO_5046695462" description="Carbohydrate esterase family 16 protein" evidence="2">
    <location>
        <begin position="20"/>
        <end position="320"/>
    </location>
</feature>
<keyword evidence="2" id="KW-0732">Signal</keyword>
<evidence type="ECO:0000313" key="4">
    <source>
        <dbReference type="Proteomes" id="UP001437256"/>
    </source>
</evidence>